<dbReference type="EMBL" id="JAERRA010000001">
    <property type="protein sequence ID" value="MBL0719046.1"/>
    <property type="molecule type" value="Genomic_DNA"/>
</dbReference>
<evidence type="ECO:0000256" key="1">
    <source>
        <dbReference type="SAM" id="SignalP"/>
    </source>
</evidence>
<evidence type="ECO:0000313" key="4">
    <source>
        <dbReference type="Proteomes" id="UP000643207"/>
    </source>
</evidence>
<name>A0A9X0XCN0_9BURK</name>
<dbReference type="InterPro" id="IPR014263">
    <property type="entry name" value="Methanolan_biosynth_EpsI"/>
</dbReference>
<dbReference type="NCBIfam" id="NF045609">
    <property type="entry name" value="EpsI_type_B"/>
    <property type="match status" value="1"/>
</dbReference>
<proteinExistence type="predicted"/>
<dbReference type="InterPro" id="IPR054653">
    <property type="entry name" value="EpsI_type_B_pred"/>
</dbReference>
<accession>A0A9X0XCN0</accession>
<feature type="domain" description="Methanolan biosynthesis EpsI" evidence="2">
    <location>
        <begin position="11"/>
        <end position="216"/>
    </location>
</feature>
<gene>
    <name evidence="3" type="ORF">JI742_04000</name>
</gene>
<organism evidence="3 4">
    <name type="scientific">Aquariibacter lacus</name>
    <dbReference type="NCBI Taxonomy" id="2801332"/>
    <lineage>
        <taxon>Bacteria</taxon>
        <taxon>Pseudomonadati</taxon>
        <taxon>Pseudomonadota</taxon>
        <taxon>Betaproteobacteria</taxon>
        <taxon>Burkholderiales</taxon>
        <taxon>Sphaerotilaceae</taxon>
        <taxon>Aquariibacter</taxon>
    </lineage>
</organism>
<sequence>MQPLAVRRAFLASGLMLGASALAYAVRPRRHASESGSQLDLETLVPARFGAWEVDTTLAQPLVNPQTQELLDKLYNQILSRTYLGPQGERVMLSLAYGGDQRSSLQAHMPEVCYPAQGFKLLDLNDGAIELPGGSIPVRRLMTELGPRKEPVTYWFTMGGATVKDTWDKRMVQLRLLLTGQIPDGLLFRVSTLDADPQAGWAAQQRFVADLLAAVDAPTRTRLAGLAPATAP</sequence>
<comment type="caution">
    <text evidence="3">The sequence shown here is derived from an EMBL/GenBank/DDBJ whole genome shotgun (WGS) entry which is preliminary data.</text>
</comment>
<feature type="chain" id="PRO_5040874286" evidence="1">
    <location>
        <begin position="26"/>
        <end position="232"/>
    </location>
</feature>
<protein>
    <submittedName>
        <fullName evidence="3">EpsI family protein</fullName>
    </submittedName>
</protein>
<evidence type="ECO:0000313" key="3">
    <source>
        <dbReference type="EMBL" id="MBL0719046.1"/>
    </source>
</evidence>
<keyword evidence="1" id="KW-0732">Signal</keyword>
<dbReference type="NCBIfam" id="TIGR02914">
    <property type="entry name" value="EpsI_fam"/>
    <property type="match status" value="1"/>
</dbReference>
<keyword evidence="4" id="KW-1185">Reference proteome</keyword>
<evidence type="ECO:0000259" key="2">
    <source>
        <dbReference type="Pfam" id="PF11984"/>
    </source>
</evidence>
<reference evidence="3 4" key="1">
    <citation type="submission" date="2021-01" db="EMBL/GenBank/DDBJ databases">
        <title>Piscinibacter sp. Jin2 Genome sequencing and assembly.</title>
        <authorList>
            <person name="Kim I."/>
        </authorList>
    </citation>
    <scope>NUCLEOTIDE SEQUENCE [LARGE SCALE GENOMIC DNA]</scope>
    <source>
        <strain evidence="3 4">Jin2</strain>
    </source>
</reference>
<dbReference type="AlphaFoldDB" id="A0A9X0XCN0"/>
<feature type="signal peptide" evidence="1">
    <location>
        <begin position="1"/>
        <end position="25"/>
    </location>
</feature>
<dbReference type="Pfam" id="PF11984">
    <property type="entry name" value="DUF3485"/>
    <property type="match status" value="1"/>
</dbReference>
<dbReference type="Proteomes" id="UP000643207">
    <property type="component" value="Unassembled WGS sequence"/>
</dbReference>
<dbReference type="RefSeq" id="WP_201824172.1">
    <property type="nucleotide sequence ID" value="NZ_JAERRA010000001.1"/>
</dbReference>